<keyword evidence="2" id="KW-1185">Reference proteome</keyword>
<dbReference type="Proteomes" id="UP000521943">
    <property type="component" value="Unassembled WGS sequence"/>
</dbReference>
<evidence type="ECO:0000313" key="1">
    <source>
        <dbReference type="EMBL" id="KAF6744773.1"/>
    </source>
</evidence>
<dbReference type="AlphaFoldDB" id="A0A8H6HFA7"/>
<evidence type="ECO:0000313" key="2">
    <source>
        <dbReference type="Proteomes" id="UP000521943"/>
    </source>
</evidence>
<name>A0A8H6HFA7_9AGAR</name>
<protein>
    <submittedName>
        <fullName evidence="1">Uncharacterized protein</fullName>
    </submittedName>
</protein>
<accession>A0A8H6HFA7</accession>
<organism evidence="1 2">
    <name type="scientific">Ephemerocybe angulata</name>
    <dbReference type="NCBI Taxonomy" id="980116"/>
    <lineage>
        <taxon>Eukaryota</taxon>
        <taxon>Fungi</taxon>
        <taxon>Dikarya</taxon>
        <taxon>Basidiomycota</taxon>
        <taxon>Agaricomycotina</taxon>
        <taxon>Agaricomycetes</taxon>
        <taxon>Agaricomycetidae</taxon>
        <taxon>Agaricales</taxon>
        <taxon>Agaricineae</taxon>
        <taxon>Psathyrellaceae</taxon>
        <taxon>Ephemerocybe</taxon>
    </lineage>
</organism>
<gene>
    <name evidence="1" type="ORF">DFP72DRAFT_927596</name>
</gene>
<comment type="caution">
    <text evidence="1">The sequence shown here is derived from an EMBL/GenBank/DDBJ whole genome shotgun (WGS) entry which is preliminary data.</text>
</comment>
<reference evidence="1 2" key="1">
    <citation type="submission" date="2020-07" db="EMBL/GenBank/DDBJ databases">
        <title>Comparative genomics of pyrophilous fungi reveals a link between fire events and developmental genes.</title>
        <authorList>
            <consortium name="DOE Joint Genome Institute"/>
            <person name="Steindorff A.S."/>
            <person name="Carver A."/>
            <person name="Calhoun S."/>
            <person name="Stillman K."/>
            <person name="Liu H."/>
            <person name="Lipzen A."/>
            <person name="Pangilinan J."/>
            <person name="Labutti K."/>
            <person name="Bruns T.D."/>
            <person name="Grigoriev I.V."/>
        </authorList>
    </citation>
    <scope>NUCLEOTIDE SEQUENCE [LARGE SCALE GENOMIC DNA]</scope>
    <source>
        <strain evidence="1 2">CBS 144469</strain>
    </source>
</reference>
<sequence>MGTEKEPSPGSDSRLITSFRGRRSKLVGYIRSTLDASQTETVLMGISILDLPGTWKRLLEQYEPKDSSSRITILQELISLRMRSSGFENESYQDFGSRAVALGARLTSLLPVGVTLKDAESAPLSYKEGDRTVKVNVLKKEAELVEGYTAAYLARDISLAMIIIGLGKEDKLLRHTLNHISATSVDADPSVILDHLCKADSLTRNTSLADGTSSTALQAASKPKKTYKCKYHRSNSHTNEECRFQNGKAQVAEVASQSPATPQEKALMAQVAHITQELPHI</sequence>
<dbReference type="OrthoDB" id="3057169at2759"/>
<dbReference type="EMBL" id="JACGCI010000114">
    <property type="protein sequence ID" value="KAF6744773.1"/>
    <property type="molecule type" value="Genomic_DNA"/>
</dbReference>
<proteinExistence type="predicted"/>